<dbReference type="AlphaFoldDB" id="A0A6N4TIL9"/>
<sequence length="221" mass="24935">MFHSPFFISLKIALLATLLVVISGLFLAYKSLHWKKARKIMDIIFLLPMVLPPTVIGFFLLLFFSKQYPFGQFLDNVGIQIIFSWWGGVFASFIVAFPLMYRSVQSAMEQMDENLCLVARTLGMKEITIFWKIVIPNCIPGIVSGILLAFTRAFGEFGATIMVAGNIPGKTQTISMAIYSAMQSGDFQTAYIWVACILLFSTACILVMQYVTSYKWKKVEK</sequence>
<evidence type="ECO:0000313" key="12">
    <source>
        <dbReference type="EMBL" id="BBK22698.1"/>
    </source>
</evidence>
<dbReference type="SUPFAM" id="SSF161098">
    <property type="entry name" value="MetI-like"/>
    <property type="match status" value="1"/>
</dbReference>
<feature type="transmembrane region" description="Helical" evidence="9">
    <location>
        <begin position="190"/>
        <end position="211"/>
    </location>
</feature>
<evidence type="ECO:0000256" key="5">
    <source>
        <dbReference type="ARBA" id="ARBA00022505"/>
    </source>
</evidence>
<evidence type="ECO:0000256" key="2">
    <source>
        <dbReference type="ARBA" id="ARBA00007069"/>
    </source>
</evidence>
<keyword evidence="7 9" id="KW-1133">Transmembrane helix</keyword>
<dbReference type="PROSITE" id="PS50928">
    <property type="entry name" value="ABC_TM1"/>
    <property type="match status" value="1"/>
</dbReference>
<proteinExistence type="inferred from homology"/>
<evidence type="ECO:0000256" key="9">
    <source>
        <dbReference type="RuleBase" id="RU363032"/>
    </source>
</evidence>
<gene>
    <name evidence="12" type="primary">modB</name>
    <name evidence="12" type="ORF">Aargi30884_16010</name>
</gene>
<evidence type="ECO:0000313" key="13">
    <source>
        <dbReference type="Proteomes" id="UP000464754"/>
    </source>
</evidence>
<evidence type="ECO:0000256" key="7">
    <source>
        <dbReference type="ARBA" id="ARBA00022989"/>
    </source>
</evidence>
<keyword evidence="5 10" id="KW-0500">Molybdenum</keyword>
<name>A0A6N4TIL9_9FIRM</name>
<dbReference type="GO" id="GO:0005886">
    <property type="term" value="C:plasma membrane"/>
    <property type="evidence" value="ECO:0007669"/>
    <property type="project" value="UniProtKB-SubCell"/>
</dbReference>
<dbReference type="Proteomes" id="UP000464754">
    <property type="component" value="Chromosome"/>
</dbReference>
<dbReference type="PANTHER" id="PTHR30183:SF3">
    <property type="entry name" value="MOLYBDENUM TRANSPORT SYSTEM PERMEASE PROTEIN MODB"/>
    <property type="match status" value="1"/>
</dbReference>
<keyword evidence="8 9" id="KW-0472">Membrane</keyword>
<dbReference type="Gene3D" id="1.10.3720.10">
    <property type="entry name" value="MetI-like"/>
    <property type="match status" value="1"/>
</dbReference>
<evidence type="ECO:0000256" key="6">
    <source>
        <dbReference type="ARBA" id="ARBA00022692"/>
    </source>
</evidence>
<dbReference type="Pfam" id="PF00528">
    <property type="entry name" value="BPD_transp_1"/>
    <property type="match status" value="1"/>
</dbReference>
<comment type="function">
    <text evidence="10">Part of the binding-protein-dependent transport system for molybdenum; probably responsible for the translocation of the substrate across the membrane.</text>
</comment>
<dbReference type="InterPro" id="IPR011867">
    <property type="entry name" value="ModB_ABC"/>
</dbReference>
<feature type="transmembrane region" description="Helical" evidence="9">
    <location>
        <begin position="40"/>
        <end position="65"/>
    </location>
</feature>
<evidence type="ECO:0000256" key="8">
    <source>
        <dbReference type="ARBA" id="ARBA00023136"/>
    </source>
</evidence>
<keyword evidence="3 9" id="KW-0813">Transport</keyword>
<dbReference type="GO" id="GO:0015098">
    <property type="term" value="F:molybdate ion transmembrane transporter activity"/>
    <property type="evidence" value="ECO:0007669"/>
    <property type="project" value="UniProtKB-UniRule"/>
</dbReference>
<accession>A0A6N4TIL9</accession>
<feature type="transmembrane region" description="Helical" evidence="9">
    <location>
        <begin position="129"/>
        <end position="150"/>
    </location>
</feature>
<keyword evidence="13" id="KW-1185">Reference proteome</keyword>
<keyword evidence="6 9" id="KW-0812">Transmembrane</keyword>
<dbReference type="PANTHER" id="PTHR30183">
    <property type="entry name" value="MOLYBDENUM TRANSPORT SYSTEM PERMEASE PROTEIN MODB"/>
    <property type="match status" value="1"/>
</dbReference>
<dbReference type="NCBIfam" id="TIGR02141">
    <property type="entry name" value="modB_ABC"/>
    <property type="match status" value="1"/>
</dbReference>
<evidence type="ECO:0000256" key="4">
    <source>
        <dbReference type="ARBA" id="ARBA00022475"/>
    </source>
</evidence>
<reference evidence="13" key="1">
    <citation type="submission" date="2019-05" db="EMBL/GenBank/DDBJ databases">
        <title>Complete genome sequencing of Absiella argi strain JCM 30884.</title>
        <authorList>
            <person name="Sakamoto M."/>
            <person name="Murakami T."/>
            <person name="Mori H."/>
        </authorList>
    </citation>
    <scope>NUCLEOTIDE SEQUENCE [LARGE SCALE GENOMIC DNA]</scope>
    <source>
        <strain evidence="13">JCM 30884</strain>
    </source>
</reference>
<evidence type="ECO:0000256" key="1">
    <source>
        <dbReference type="ARBA" id="ARBA00004651"/>
    </source>
</evidence>
<organism evidence="12 13">
    <name type="scientific">Amedibacterium intestinale</name>
    <dbReference type="NCBI Taxonomy" id="2583452"/>
    <lineage>
        <taxon>Bacteria</taxon>
        <taxon>Bacillati</taxon>
        <taxon>Bacillota</taxon>
        <taxon>Erysipelotrichia</taxon>
        <taxon>Erysipelotrichales</taxon>
        <taxon>Erysipelotrichaceae</taxon>
        <taxon>Amedibacterium</taxon>
    </lineage>
</organism>
<feature type="transmembrane region" description="Helical" evidence="9">
    <location>
        <begin position="6"/>
        <end position="28"/>
    </location>
</feature>
<evidence type="ECO:0000259" key="11">
    <source>
        <dbReference type="PROSITE" id="PS50928"/>
    </source>
</evidence>
<evidence type="ECO:0000256" key="10">
    <source>
        <dbReference type="RuleBase" id="RU365097"/>
    </source>
</evidence>
<dbReference type="CDD" id="cd06261">
    <property type="entry name" value="TM_PBP2"/>
    <property type="match status" value="1"/>
</dbReference>
<dbReference type="KEGG" id="aarg:Aargi30884_16010"/>
<feature type="domain" description="ABC transmembrane type-1" evidence="11">
    <location>
        <begin position="6"/>
        <end position="210"/>
    </location>
</feature>
<dbReference type="InterPro" id="IPR000515">
    <property type="entry name" value="MetI-like"/>
</dbReference>
<dbReference type="RefSeq" id="WP_163051984.1">
    <property type="nucleotide sequence ID" value="NZ_AP019695.1"/>
</dbReference>
<keyword evidence="4 10" id="KW-1003">Cell membrane</keyword>
<comment type="similarity">
    <text evidence="2 10">Belongs to the binding-protein-dependent transport system permease family. CysTW subfamily.</text>
</comment>
<feature type="transmembrane region" description="Helical" evidence="9">
    <location>
        <begin position="77"/>
        <end position="101"/>
    </location>
</feature>
<protein>
    <recommendedName>
        <fullName evidence="10">Molybdenum transport system permease</fullName>
    </recommendedName>
</protein>
<dbReference type="EMBL" id="AP019695">
    <property type="protein sequence ID" value="BBK22698.1"/>
    <property type="molecule type" value="Genomic_DNA"/>
</dbReference>
<evidence type="ECO:0000256" key="3">
    <source>
        <dbReference type="ARBA" id="ARBA00022448"/>
    </source>
</evidence>
<dbReference type="InterPro" id="IPR035906">
    <property type="entry name" value="MetI-like_sf"/>
</dbReference>
<comment type="subcellular location">
    <subcellularLocation>
        <location evidence="1 9">Cell membrane</location>
        <topology evidence="1 9">Multi-pass membrane protein</topology>
    </subcellularLocation>
</comment>